<dbReference type="InterPro" id="IPR001387">
    <property type="entry name" value="Cro/C1-type_HTH"/>
</dbReference>
<evidence type="ECO:0000313" key="3">
    <source>
        <dbReference type="EMBL" id="TKW65437.1"/>
    </source>
</evidence>
<dbReference type="EMBL" id="VAFL01000013">
    <property type="protein sequence ID" value="TKW65437.1"/>
    <property type="molecule type" value="Genomic_DNA"/>
</dbReference>
<dbReference type="SUPFAM" id="SSF51182">
    <property type="entry name" value="RmlC-like cupins"/>
    <property type="match status" value="1"/>
</dbReference>
<protein>
    <submittedName>
        <fullName evidence="3">Cupin domain-containing protein</fullName>
    </submittedName>
</protein>
<dbReference type="InterPro" id="IPR010982">
    <property type="entry name" value="Lambda_DNA-bd_dom_sf"/>
</dbReference>
<dbReference type="InterPro" id="IPR014710">
    <property type="entry name" value="RmlC-like_jellyroll"/>
</dbReference>
<name>A0A533I4I0_PARDE</name>
<dbReference type="GO" id="GO:0003677">
    <property type="term" value="F:DNA binding"/>
    <property type="evidence" value="ECO:0007669"/>
    <property type="project" value="UniProtKB-KW"/>
</dbReference>
<feature type="domain" description="HTH cro/C1-type" evidence="2">
    <location>
        <begin position="30"/>
        <end position="84"/>
    </location>
</feature>
<dbReference type="InterPro" id="IPR013096">
    <property type="entry name" value="Cupin_2"/>
</dbReference>
<proteinExistence type="predicted"/>
<evidence type="ECO:0000256" key="1">
    <source>
        <dbReference type="ARBA" id="ARBA00023125"/>
    </source>
</evidence>
<evidence type="ECO:0000259" key="2">
    <source>
        <dbReference type="PROSITE" id="PS50943"/>
    </source>
</evidence>
<dbReference type="Gene3D" id="2.60.120.10">
    <property type="entry name" value="Jelly Rolls"/>
    <property type="match status" value="1"/>
</dbReference>
<evidence type="ECO:0000313" key="4">
    <source>
        <dbReference type="Proteomes" id="UP000315344"/>
    </source>
</evidence>
<dbReference type="InterPro" id="IPR011051">
    <property type="entry name" value="RmlC_Cupin_sf"/>
</dbReference>
<dbReference type="InterPro" id="IPR050807">
    <property type="entry name" value="TransReg_Diox_bact_type"/>
</dbReference>
<dbReference type="Pfam" id="PF01381">
    <property type="entry name" value="HTH_3"/>
    <property type="match status" value="1"/>
</dbReference>
<dbReference type="GO" id="GO:0005829">
    <property type="term" value="C:cytosol"/>
    <property type="evidence" value="ECO:0007669"/>
    <property type="project" value="TreeGrafter"/>
</dbReference>
<dbReference type="GO" id="GO:0003700">
    <property type="term" value="F:DNA-binding transcription factor activity"/>
    <property type="evidence" value="ECO:0007669"/>
    <property type="project" value="TreeGrafter"/>
</dbReference>
<reference evidence="3 4" key="1">
    <citation type="journal article" date="2017" name="Nat. Commun.">
        <title>In situ click chemistry generation of cyclooxygenase-2 inhibitors.</title>
        <authorList>
            <person name="Bhardwaj A."/>
            <person name="Kaur J."/>
            <person name="Wuest M."/>
            <person name="Wuest F."/>
        </authorList>
    </citation>
    <scope>NUCLEOTIDE SEQUENCE [LARGE SCALE GENOMIC DNA]</scope>
    <source>
        <strain evidence="3">S2_012_000_R3_94</strain>
    </source>
</reference>
<dbReference type="PANTHER" id="PTHR46797">
    <property type="entry name" value="HTH-TYPE TRANSCRIPTIONAL REGULATOR"/>
    <property type="match status" value="1"/>
</dbReference>
<dbReference type="Gene3D" id="1.10.260.40">
    <property type="entry name" value="lambda repressor-like DNA-binding domains"/>
    <property type="match status" value="1"/>
</dbReference>
<dbReference type="AlphaFoldDB" id="A0A533I4I0"/>
<dbReference type="Proteomes" id="UP000315344">
    <property type="component" value="Unassembled WGS sequence"/>
</dbReference>
<dbReference type="CDD" id="cd02209">
    <property type="entry name" value="cupin_XRE_C"/>
    <property type="match status" value="1"/>
</dbReference>
<sequence length="210" mass="23466">MDFSGAKTDAGRWSMLLTKGDEQLPLGRRLRERRQELGMTLKDVADRAGLSLGFISQVERDLTAPSLSSLVSICKILKTDVGTYLQQPSLENSYSRTGLRQPFSLSREERPIRYERISANFPGRKIRSVIMNISPGYRSEVISHDGEEMMFVLSGEVSTSVDGNHVILHEGDSIHFPSTSPHQVWNSSQHTSVALWVGTQDLFGEDGKEK</sequence>
<dbReference type="PANTHER" id="PTHR46797:SF25">
    <property type="entry name" value="TRANSCRIPTIONAL REGULATOR"/>
    <property type="match status" value="1"/>
</dbReference>
<gene>
    <name evidence="3" type="ORF">DI616_14795</name>
</gene>
<dbReference type="Pfam" id="PF07883">
    <property type="entry name" value="Cupin_2"/>
    <property type="match status" value="1"/>
</dbReference>
<dbReference type="SMART" id="SM00530">
    <property type="entry name" value="HTH_XRE"/>
    <property type="match status" value="1"/>
</dbReference>
<dbReference type="SUPFAM" id="SSF47413">
    <property type="entry name" value="lambda repressor-like DNA-binding domains"/>
    <property type="match status" value="1"/>
</dbReference>
<dbReference type="CDD" id="cd00093">
    <property type="entry name" value="HTH_XRE"/>
    <property type="match status" value="1"/>
</dbReference>
<dbReference type="PROSITE" id="PS50943">
    <property type="entry name" value="HTH_CROC1"/>
    <property type="match status" value="1"/>
</dbReference>
<keyword evidence="1" id="KW-0238">DNA-binding</keyword>
<organism evidence="3 4">
    <name type="scientific">Paracoccus denitrificans</name>
    <dbReference type="NCBI Taxonomy" id="266"/>
    <lineage>
        <taxon>Bacteria</taxon>
        <taxon>Pseudomonadati</taxon>
        <taxon>Pseudomonadota</taxon>
        <taxon>Alphaproteobacteria</taxon>
        <taxon>Rhodobacterales</taxon>
        <taxon>Paracoccaceae</taxon>
        <taxon>Paracoccus</taxon>
    </lineage>
</organism>
<accession>A0A533I4I0</accession>
<comment type="caution">
    <text evidence="3">The sequence shown here is derived from an EMBL/GenBank/DDBJ whole genome shotgun (WGS) entry which is preliminary data.</text>
</comment>